<dbReference type="PANTHER" id="PTHR14226:SF25">
    <property type="entry name" value="PHOSPHOESTERASE"/>
    <property type="match status" value="1"/>
</dbReference>
<feature type="short sequence motif" description="DGA/G" evidence="4">
    <location>
        <begin position="174"/>
        <end position="176"/>
    </location>
</feature>
<feature type="active site" description="Nucleophile" evidence="4">
    <location>
        <position position="55"/>
    </location>
</feature>
<organism evidence="6 7">
    <name type="scientific">Marinobacter vulgaris</name>
    <dbReference type="NCBI Taxonomy" id="1928331"/>
    <lineage>
        <taxon>Bacteria</taxon>
        <taxon>Pseudomonadati</taxon>
        <taxon>Pseudomonadota</taxon>
        <taxon>Gammaproteobacteria</taxon>
        <taxon>Pseudomonadales</taxon>
        <taxon>Marinobacteraceae</taxon>
        <taxon>Marinobacter</taxon>
    </lineage>
</organism>
<dbReference type="Gene3D" id="3.40.1090.10">
    <property type="entry name" value="Cytosolic phospholipase A2 catalytic domain"/>
    <property type="match status" value="2"/>
</dbReference>
<dbReference type="PROSITE" id="PS51635">
    <property type="entry name" value="PNPLA"/>
    <property type="match status" value="1"/>
</dbReference>
<keyword evidence="2 4" id="KW-0442">Lipid degradation</keyword>
<keyword evidence="7" id="KW-1185">Reference proteome</keyword>
<dbReference type="GO" id="GO:0016787">
    <property type="term" value="F:hydrolase activity"/>
    <property type="evidence" value="ECO:0007669"/>
    <property type="project" value="UniProtKB-UniRule"/>
</dbReference>
<dbReference type="EMBL" id="QFWX01000008">
    <property type="protein sequence ID" value="PXX89094.1"/>
    <property type="molecule type" value="Genomic_DNA"/>
</dbReference>
<name>A0A2V3ZJD4_9GAMM</name>
<proteinExistence type="predicted"/>
<evidence type="ECO:0000256" key="4">
    <source>
        <dbReference type="PROSITE-ProRule" id="PRU01161"/>
    </source>
</evidence>
<dbReference type="SUPFAM" id="SSF52151">
    <property type="entry name" value="FabD/lysophospholipase-like"/>
    <property type="match status" value="1"/>
</dbReference>
<dbReference type="InterPro" id="IPR016035">
    <property type="entry name" value="Acyl_Trfase/lysoPLipase"/>
</dbReference>
<dbReference type="CDD" id="cd07208">
    <property type="entry name" value="Pat_hypo_Ecoli_yjju_like"/>
    <property type="match status" value="1"/>
</dbReference>
<dbReference type="InterPro" id="IPR050301">
    <property type="entry name" value="NTE"/>
</dbReference>
<protein>
    <submittedName>
        <fullName evidence="6">Patatin family protein</fullName>
    </submittedName>
</protein>
<dbReference type="Pfam" id="PF19890">
    <property type="entry name" value="DUF6363"/>
    <property type="match status" value="1"/>
</dbReference>
<keyword evidence="3 4" id="KW-0443">Lipid metabolism</keyword>
<sequence>MSTPEIVAQEPASFSAEPPALVVEGGAMRGIFAAGVLDAFMEHQYQPFSRAYGVSAGATNLIGYLAGDHGRSRKIIIGHACQPEFIDWRRFATGGHLCDVSWLWHQSFNDVPLNLKHYLSGTTELWVTTTSARTGAAHYFRVDENNMHEVLTASCAIPIAYRDYPMVNGEPMTDGGVADAIPVVRAYEDGARDITVVLSRPLGYRKKSPKFAFVPKRLFREYPALAEASLRRAERYNATLAFIENPPPDCTVRVIVPPTEFAVGRLTRKPDLLEQGYQEGHQAGLDYLGKMIPAHRS</sequence>
<evidence type="ECO:0000256" key="1">
    <source>
        <dbReference type="ARBA" id="ARBA00022801"/>
    </source>
</evidence>
<feature type="active site" description="Proton acceptor" evidence="4">
    <location>
        <position position="174"/>
    </location>
</feature>
<dbReference type="Proteomes" id="UP000253987">
    <property type="component" value="Unassembled WGS sequence"/>
</dbReference>
<evidence type="ECO:0000256" key="2">
    <source>
        <dbReference type="ARBA" id="ARBA00022963"/>
    </source>
</evidence>
<dbReference type="RefSeq" id="WP_114614254.1">
    <property type="nucleotide sequence ID" value="NZ_QFWX01000008.1"/>
</dbReference>
<feature type="short sequence motif" description="GXSXG" evidence="4">
    <location>
        <begin position="53"/>
        <end position="57"/>
    </location>
</feature>
<dbReference type="AlphaFoldDB" id="A0A2V3ZJD4"/>
<evidence type="ECO:0000313" key="7">
    <source>
        <dbReference type="Proteomes" id="UP000253987"/>
    </source>
</evidence>
<evidence type="ECO:0000259" key="5">
    <source>
        <dbReference type="PROSITE" id="PS51635"/>
    </source>
</evidence>
<dbReference type="InterPro" id="IPR037483">
    <property type="entry name" value="YjjU-like"/>
</dbReference>
<dbReference type="InterPro" id="IPR045943">
    <property type="entry name" value="DUF6363"/>
</dbReference>
<dbReference type="GO" id="GO:0016042">
    <property type="term" value="P:lipid catabolic process"/>
    <property type="evidence" value="ECO:0007669"/>
    <property type="project" value="UniProtKB-UniRule"/>
</dbReference>
<dbReference type="Pfam" id="PF01734">
    <property type="entry name" value="Patatin"/>
    <property type="match status" value="1"/>
</dbReference>
<feature type="domain" description="PNPLA" evidence="5">
    <location>
        <begin position="21"/>
        <end position="187"/>
    </location>
</feature>
<accession>A0A2V3ZJD4</accession>
<dbReference type="PANTHER" id="PTHR14226">
    <property type="entry name" value="NEUROPATHY TARGET ESTERASE/SWISS CHEESE D.MELANOGASTER"/>
    <property type="match status" value="1"/>
</dbReference>
<evidence type="ECO:0000256" key="3">
    <source>
        <dbReference type="ARBA" id="ARBA00023098"/>
    </source>
</evidence>
<gene>
    <name evidence="6" type="ORF">DIT71_16080</name>
</gene>
<reference evidence="6 7" key="2">
    <citation type="submission" date="2018-06" db="EMBL/GenBank/DDBJ databases">
        <title>Marinobactersediminissp. nov, a moderately halophilic bacterium isolated from marine solar saltern.</title>
        <authorList>
            <person name="Zhang Y."/>
        </authorList>
    </citation>
    <scope>NUCLEOTIDE SEQUENCE [LARGE SCALE GENOMIC DNA]</scope>
    <source>
        <strain evidence="6 7">F01</strain>
    </source>
</reference>
<keyword evidence="1 4" id="KW-0378">Hydrolase</keyword>
<comment type="caution">
    <text evidence="4">Lacks conserved residue(s) required for the propagation of feature annotation.</text>
</comment>
<comment type="caution">
    <text evidence="6">The sequence shown here is derived from an EMBL/GenBank/DDBJ whole genome shotgun (WGS) entry which is preliminary data.</text>
</comment>
<dbReference type="InterPro" id="IPR002641">
    <property type="entry name" value="PNPLA_dom"/>
</dbReference>
<reference evidence="7" key="1">
    <citation type="submission" date="2018-05" db="EMBL/GenBank/DDBJ databases">
        <authorList>
            <person name="Lu D."/>
        </authorList>
    </citation>
    <scope>NUCLEOTIDE SEQUENCE [LARGE SCALE GENOMIC DNA]</scope>
    <source>
        <strain evidence="7">F01</strain>
    </source>
</reference>
<dbReference type="OrthoDB" id="9802424at2"/>
<evidence type="ECO:0000313" key="6">
    <source>
        <dbReference type="EMBL" id="PXX89094.1"/>
    </source>
</evidence>